<dbReference type="Gene3D" id="3.40.50.2020">
    <property type="match status" value="1"/>
</dbReference>
<proteinExistence type="predicted"/>
<gene>
    <name evidence="1" type="ORF">P7079_07300</name>
</gene>
<dbReference type="InterPro" id="IPR029057">
    <property type="entry name" value="PRTase-like"/>
</dbReference>
<sequence>MFTNDPLKAAMISAMLPLTTACEIVPRILFDAERGPLAGHVLLDLLEENGAGPQEAQVIAGIGDSAGLLAMHVQAAAASRGLGYHVALARETSAEVIGAERLEGADVVVADTGASDAHQIGELVQRLRGAGANVLAVAVLGWPGYVRPADADATGELPLYVAIEKETCVKEPA</sequence>
<protein>
    <recommendedName>
        <fullName evidence="3">Orotate phosphoribosyltransferase</fullName>
    </recommendedName>
</protein>
<keyword evidence="2" id="KW-1185">Reference proteome</keyword>
<dbReference type="EMBL" id="CP121208">
    <property type="protein sequence ID" value="WFM83189.1"/>
    <property type="molecule type" value="Genomic_DNA"/>
</dbReference>
<dbReference type="RefSeq" id="WP_278012614.1">
    <property type="nucleotide sequence ID" value="NZ_CP121208.1"/>
</dbReference>
<organism evidence="1 2">
    <name type="scientific">Arcanobacterium canis</name>
    <dbReference type="NCBI Taxonomy" id="999183"/>
    <lineage>
        <taxon>Bacteria</taxon>
        <taxon>Bacillati</taxon>
        <taxon>Actinomycetota</taxon>
        <taxon>Actinomycetes</taxon>
        <taxon>Actinomycetales</taxon>
        <taxon>Actinomycetaceae</taxon>
        <taxon>Arcanobacterium</taxon>
    </lineage>
</organism>
<evidence type="ECO:0000313" key="2">
    <source>
        <dbReference type="Proteomes" id="UP001215216"/>
    </source>
</evidence>
<evidence type="ECO:0000313" key="1">
    <source>
        <dbReference type="EMBL" id="WFM83189.1"/>
    </source>
</evidence>
<accession>A0ABY8G298</accession>
<reference evidence="1 2" key="1">
    <citation type="submission" date="2023-03" db="EMBL/GenBank/DDBJ databases">
        <title>Complete genome of Arcanobacterium canis strain DSM 25104 isolated in 2010 from a canine otitis externa in Germany.</title>
        <authorList>
            <person name="Borowiak M."/>
            <person name="Kreitlow A."/>
            <person name="Malorny B."/>
            <person name="Laemmler C."/>
            <person name="Prenger-Berninghoff E."/>
            <person name="Ploetz M."/>
            <person name="Abdulmawjood A."/>
        </authorList>
    </citation>
    <scope>NUCLEOTIDE SEQUENCE [LARGE SCALE GENOMIC DNA]</scope>
    <source>
        <strain evidence="1 2">DSM 25104</strain>
    </source>
</reference>
<dbReference type="Proteomes" id="UP001215216">
    <property type="component" value="Chromosome"/>
</dbReference>
<name>A0ABY8G298_9ACTO</name>
<evidence type="ECO:0008006" key="3">
    <source>
        <dbReference type="Google" id="ProtNLM"/>
    </source>
</evidence>